<accession>A0ABR2KHT7</accession>
<evidence type="ECO:0000313" key="2">
    <source>
        <dbReference type="EMBL" id="KAK8890401.1"/>
    </source>
</evidence>
<dbReference type="Proteomes" id="UP001470230">
    <property type="component" value="Unassembled WGS sequence"/>
</dbReference>
<keyword evidence="3" id="KW-1185">Reference proteome</keyword>
<dbReference type="EMBL" id="JAPFFF010000005">
    <property type="protein sequence ID" value="KAK8890401.1"/>
    <property type="molecule type" value="Genomic_DNA"/>
</dbReference>
<proteinExistence type="predicted"/>
<organism evidence="2 3">
    <name type="scientific">Tritrichomonas musculus</name>
    <dbReference type="NCBI Taxonomy" id="1915356"/>
    <lineage>
        <taxon>Eukaryota</taxon>
        <taxon>Metamonada</taxon>
        <taxon>Parabasalia</taxon>
        <taxon>Tritrichomonadida</taxon>
        <taxon>Tritrichomonadidae</taxon>
        <taxon>Tritrichomonas</taxon>
    </lineage>
</organism>
<comment type="caution">
    <text evidence="2">The sequence shown here is derived from an EMBL/GenBank/DDBJ whole genome shotgun (WGS) entry which is preliminary data.</text>
</comment>
<dbReference type="EMBL" id="JAPFFF010000561">
    <property type="protein sequence ID" value="KAK8833983.1"/>
    <property type="molecule type" value="Genomic_DNA"/>
</dbReference>
<evidence type="ECO:0000313" key="1">
    <source>
        <dbReference type="EMBL" id="KAK8833983.1"/>
    </source>
</evidence>
<gene>
    <name evidence="2" type="ORF">M9Y10_035177</name>
    <name evidence="1" type="ORF">M9Y10_037466</name>
</gene>
<protein>
    <submittedName>
        <fullName evidence="2">Uncharacterized protein</fullName>
    </submittedName>
</protein>
<reference evidence="2 3" key="1">
    <citation type="submission" date="2024-04" db="EMBL/GenBank/DDBJ databases">
        <title>Tritrichomonas musculus Genome.</title>
        <authorList>
            <person name="Alves-Ferreira E."/>
            <person name="Grigg M."/>
            <person name="Lorenzi H."/>
            <person name="Galac M."/>
        </authorList>
    </citation>
    <scope>NUCLEOTIDE SEQUENCE [LARGE SCALE GENOMIC DNA]</scope>
    <source>
        <strain evidence="2 3">EAF2021</strain>
    </source>
</reference>
<evidence type="ECO:0000313" key="3">
    <source>
        <dbReference type="Proteomes" id="UP001470230"/>
    </source>
</evidence>
<name>A0ABR2KHT7_9EUKA</name>
<sequence>MEIDIESYLINEERKLMTREAHIIADEQAKLNIISIESLLESSISLNRNRKIYRRLLEVELLRDNDAINKRINRNKISISRRDEPTFFNDKKEKVRKIESRMRIVDEKSSGYNKNNDYFFPTKKDNHNHSSNSNPFGRPFFNNSSGIPFSESQNSFPFNTATNDHKPFKSHFKRVLQ</sequence>